<name>A0A8X6XEM9_9ARAC</name>
<dbReference type="AlphaFoldDB" id="A0A8X6XEM9"/>
<gene>
    <name evidence="1" type="ORF">TNIN_402181</name>
</gene>
<sequence>MDIKPNTMLLFQPNDANDAYIGHYITKSQEKGWTTRKKCYKKKPGPCLVTIVWTKDVEYFDLSSSKHKHKDVLHVKRLKPYHEPEDQDSTVNEAKNTPAYLGIQQSYFGTITQERKPG</sequence>
<organism evidence="1 2">
    <name type="scientific">Trichonephila inaurata madagascariensis</name>
    <dbReference type="NCBI Taxonomy" id="2747483"/>
    <lineage>
        <taxon>Eukaryota</taxon>
        <taxon>Metazoa</taxon>
        <taxon>Ecdysozoa</taxon>
        <taxon>Arthropoda</taxon>
        <taxon>Chelicerata</taxon>
        <taxon>Arachnida</taxon>
        <taxon>Araneae</taxon>
        <taxon>Araneomorphae</taxon>
        <taxon>Entelegynae</taxon>
        <taxon>Araneoidea</taxon>
        <taxon>Nephilidae</taxon>
        <taxon>Trichonephila</taxon>
        <taxon>Trichonephila inaurata</taxon>
    </lineage>
</organism>
<accession>A0A8X6XEM9</accession>
<reference evidence="1" key="1">
    <citation type="submission" date="2020-08" db="EMBL/GenBank/DDBJ databases">
        <title>Multicomponent nature underlies the extraordinary mechanical properties of spider dragline silk.</title>
        <authorList>
            <person name="Kono N."/>
            <person name="Nakamura H."/>
            <person name="Mori M."/>
            <person name="Yoshida Y."/>
            <person name="Ohtoshi R."/>
            <person name="Malay A.D."/>
            <person name="Moran D.A.P."/>
            <person name="Tomita M."/>
            <person name="Numata K."/>
            <person name="Arakawa K."/>
        </authorList>
    </citation>
    <scope>NUCLEOTIDE SEQUENCE</scope>
</reference>
<comment type="caution">
    <text evidence="1">The sequence shown here is derived from an EMBL/GenBank/DDBJ whole genome shotgun (WGS) entry which is preliminary data.</text>
</comment>
<dbReference type="EMBL" id="BMAV01008658">
    <property type="protein sequence ID" value="GFY52373.1"/>
    <property type="molecule type" value="Genomic_DNA"/>
</dbReference>
<dbReference type="Proteomes" id="UP000886998">
    <property type="component" value="Unassembled WGS sequence"/>
</dbReference>
<proteinExistence type="predicted"/>
<protein>
    <submittedName>
        <fullName evidence="1">Uncharacterized protein</fullName>
    </submittedName>
</protein>
<evidence type="ECO:0000313" key="2">
    <source>
        <dbReference type="Proteomes" id="UP000886998"/>
    </source>
</evidence>
<keyword evidence="2" id="KW-1185">Reference proteome</keyword>
<evidence type="ECO:0000313" key="1">
    <source>
        <dbReference type="EMBL" id="GFY52373.1"/>
    </source>
</evidence>